<gene>
    <name evidence="5" type="ORF">G6F51_001873</name>
</gene>
<evidence type="ECO:0000256" key="1">
    <source>
        <dbReference type="ARBA" id="ARBA00009422"/>
    </source>
</evidence>
<dbReference type="Proteomes" id="UP000717996">
    <property type="component" value="Unassembled WGS sequence"/>
</dbReference>
<protein>
    <recommendedName>
        <fullName evidence="7">Vacuolar protein sorting-associated protein 8 central domain-containing protein</fullName>
    </recommendedName>
</protein>
<dbReference type="Pfam" id="PF23410">
    <property type="entry name" value="Beta-prop_VPS8"/>
    <property type="match status" value="1"/>
</dbReference>
<dbReference type="PANTHER" id="PTHR12616">
    <property type="entry name" value="VACUOLAR PROTEIN SORTING VPS41"/>
    <property type="match status" value="1"/>
</dbReference>
<dbReference type="GO" id="GO:0030897">
    <property type="term" value="C:HOPS complex"/>
    <property type="evidence" value="ECO:0007669"/>
    <property type="project" value="TreeGrafter"/>
</dbReference>
<dbReference type="InterPro" id="IPR059070">
    <property type="entry name" value="TPR_VPS8_2"/>
</dbReference>
<feature type="compositionally biased region" description="Polar residues" evidence="2">
    <location>
        <begin position="1548"/>
        <end position="1560"/>
    </location>
</feature>
<dbReference type="GO" id="GO:0005770">
    <property type="term" value="C:late endosome"/>
    <property type="evidence" value="ECO:0007669"/>
    <property type="project" value="TreeGrafter"/>
</dbReference>
<dbReference type="PANTHER" id="PTHR12616:SF8">
    <property type="entry name" value="VACUOLAR PROTEIN SORTING-ASSOCIATED PROTEIN 8 HOMOLOG"/>
    <property type="match status" value="1"/>
</dbReference>
<dbReference type="Gene3D" id="2.130.10.10">
    <property type="entry name" value="YVTN repeat-like/Quinoprotein amine dehydrogenase"/>
    <property type="match status" value="1"/>
</dbReference>
<sequence length="1788" mass="202281">MSSNSEGLPVPEMKPSVSINTSRFRRDYDILLKEVLEESSEDEEEDLLNQIDIDLNTATAELPEDLRVALEDRSLAIRYLANLRNFMSHRRSQSVNSITSSKGEYSIPNTPLQSSFNQPLLSPKPFERIDPLSKVLDAIPYQTRLINGVPSLAVLEQRFHTLIIPELDLPSVSDTVIQMNLNELYKLRDDLYIHLNGGLLLNNTNRISKKKKQEIAHLLDDVSKEIGLYEEFIKKGTVVVVFLPVARLLFIFFALHLANYLSLENILNETDSSDIEDNTIDTDSTLLHFDSPSDTSASKLGDPHLLSSLLPQAPSQHSVTTTNTQNESFTSSDFTINNIPAEPWEAFKWTPLLKLSNQLYSDDIKQSGLISVMTVSGVIAIGTTRSLVFVYDYSQNLICILGDGNKAFEIGAVTSLAVSSDHTTIACGYSQGHIIIWDIRKPMYPIRIIDPLPACQSQSQMQSTSRKEGHVQGASILHIGFAGVKNTEIVSADDQGMAFYHMHYKIIMFNGIHSTRILGRYQRPSANSGRQPKPRKPSTVFAMQHLPLGQTAHPAESFGLVALLTPYKMILVGLKPTPQTLFKFSKPKLLKQQAEDGSKAVVERLSGSLAWLPVLKRGDSSQNDPMLAFAWGNHLFIFQISVESNTTAKASEKARSNTKATKYAVNLEFIQVGEWKCKEPIVSIQWINRQILVLFTPNEEMILFDPKNMVEAQCTTIKNKQLVYHDWFNTPLKDLVTSPANVAAEPSRENELKSVEMAYFGSIKSYKGKMFLLGLQQIYVGTLLSWTDRIRVLVQAGDILESIELATSFYNGMDIQTVIGLPEEEKARKALVGEKLMELLKASLSYTFSSKRTYNDMANEVGGGETALMRNLARGCIEACLSIGNLEFLFDTVYEHFSDNQVHGVFFEALEPCIIQDRVPDIPPSVMKDLVDHYSKKRLLDELEQVIWHVNPRCLDIDQIVSMCHRDGMYEAMMYVWNKNMHDYVSPLVEMLKVIRLVLRGHSDEQQTLHERQNAEKIYDYLKLILTGRSFPEGSGVTAADEAGEARSAVYSFLFSGRCVVWPPVGGKLILTVDEDETVLEPTYPYLRLLLRFNTKKFLESLAIAFEDPWLNGGEDILSSKFDDEVPGKVISRQIIINTLLDVVGGGLTGNCLPPPRMKQSISASTIQSLATNSRSAPSNLQVNTSVASDHASHFNYFSNDNIILLYIFIASNLHKYTTFILLPPKTLNKVLIRLAEEHDANTHTERERAIQNLLTVFTPTSQEQTVKLYEEAGFWKVLEDVYRQDKKFGKLVETYLKDDERREMVFDCIQDLLTSDLNERQKEDIIRVFMVRISQFVEIDGQKAAEIVQMFGNGDHQDVIRRLEEDEEFDDDEYHATADKRVFSYLHGLLEPYSEIESKSPLNELSNVSGAIQERYVELMCRFDPSGVYNYFSTRLGDNVSLDKMKEICEKHGVMDAVVWVMEKNGNTPGALDKMLKMAKERKETIDQLLESHPSPSIWTFEENERVGCCLMGLNNILRVCTQLCENYWMNTTIRLKCSSGADDQDSSLSEPTLENETSLAGEASRENKEDEDIRKEAEDLWFRLLDAYAEGLVEIHSMFQSGDVLSSAHQRIILSFKSFVQSILTSYLLSASSQTSFIWLLLRVIDSRSRGKTTFDDFKHIFFDMLNSYEHKDKLLKVTDCLFDHDLFVKLQEMASKNEKGWYLDKVACKVCGNSLLDPALLKLSPDWSLEGREAQSSTDKEYNAFDCAANSPMDRLKQQLRQTDKCVACQDENLKDLEADCEEED</sequence>
<name>A0A9P6YLA4_RHIOR</name>
<dbReference type="InterPro" id="IPR015943">
    <property type="entry name" value="WD40/YVTN_repeat-like_dom_sf"/>
</dbReference>
<dbReference type="InterPro" id="IPR045111">
    <property type="entry name" value="Vps41/Vps8"/>
</dbReference>
<reference evidence="5" key="1">
    <citation type="journal article" date="2020" name="Microb. Genom.">
        <title>Genetic diversity of clinical and environmental Mucorales isolates obtained from an investigation of mucormycosis cases among solid organ transplant recipients.</title>
        <authorList>
            <person name="Nguyen M.H."/>
            <person name="Kaul D."/>
            <person name="Muto C."/>
            <person name="Cheng S.J."/>
            <person name="Richter R.A."/>
            <person name="Bruno V.M."/>
            <person name="Liu G."/>
            <person name="Beyhan S."/>
            <person name="Sundermann A.J."/>
            <person name="Mounaud S."/>
            <person name="Pasculle A.W."/>
            <person name="Nierman W.C."/>
            <person name="Driscoll E."/>
            <person name="Cumbie R."/>
            <person name="Clancy C.J."/>
            <person name="Dupont C.L."/>
        </authorList>
    </citation>
    <scope>NUCLEOTIDE SEQUENCE</scope>
    <source>
        <strain evidence="5">GL16</strain>
    </source>
</reference>
<dbReference type="EMBL" id="JAANIT010000149">
    <property type="protein sequence ID" value="KAG1551407.1"/>
    <property type="molecule type" value="Genomic_DNA"/>
</dbReference>
<evidence type="ECO:0000256" key="2">
    <source>
        <dbReference type="SAM" id="MobiDB-lite"/>
    </source>
</evidence>
<evidence type="ECO:0000259" key="3">
    <source>
        <dbReference type="Pfam" id="PF12816"/>
    </source>
</evidence>
<dbReference type="InterPro" id="IPR025941">
    <property type="entry name" value="Vps8_central_dom"/>
</dbReference>
<dbReference type="InterPro" id="IPR036322">
    <property type="entry name" value="WD40_repeat_dom_sf"/>
</dbReference>
<dbReference type="SUPFAM" id="SSF50978">
    <property type="entry name" value="WD40 repeat-like"/>
    <property type="match status" value="1"/>
</dbReference>
<dbReference type="GO" id="GO:0034058">
    <property type="term" value="P:endosomal vesicle fusion"/>
    <property type="evidence" value="ECO:0007669"/>
    <property type="project" value="TreeGrafter"/>
</dbReference>
<feature type="domain" description="Vacuolar protein sorting-associated protein 8 central" evidence="3">
    <location>
        <begin position="905"/>
        <end position="1106"/>
    </location>
</feature>
<evidence type="ECO:0000259" key="4">
    <source>
        <dbReference type="Pfam" id="PF25066"/>
    </source>
</evidence>
<feature type="region of interest" description="Disordered" evidence="2">
    <location>
        <begin position="1546"/>
        <end position="1573"/>
    </location>
</feature>
<organism evidence="5 6">
    <name type="scientific">Rhizopus oryzae</name>
    <name type="common">Mucormycosis agent</name>
    <name type="synonym">Rhizopus arrhizus var. delemar</name>
    <dbReference type="NCBI Taxonomy" id="64495"/>
    <lineage>
        <taxon>Eukaryota</taxon>
        <taxon>Fungi</taxon>
        <taxon>Fungi incertae sedis</taxon>
        <taxon>Mucoromycota</taxon>
        <taxon>Mucoromycotina</taxon>
        <taxon>Mucoromycetes</taxon>
        <taxon>Mucorales</taxon>
        <taxon>Mucorineae</taxon>
        <taxon>Rhizopodaceae</taxon>
        <taxon>Rhizopus</taxon>
    </lineage>
</organism>
<dbReference type="Pfam" id="PF25066">
    <property type="entry name" value="TPR_VPS8_2"/>
    <property type="match status" value="1"/>
</dbReference>
<evidence type="ECO:0000313" key="5">
    <source>
        <dbReference type="EMBL" id="KAG1551407.1"/>
    </source>
</evidence>
<comment type="similarity">
    <text evidence="1">Belongs to the VPS8 family.</text>
</comment>
<comment type="caution">
    <text evidence="5">The sequence shown here is derived from an EMBL/GenBank/DDBJ whole genome shotgun (WGS) entry which is preliminary data.</text>
</comment>
<feature type="domain" description="VPS8-like TPR-like repeats" evidence="4">
    <location>
        <begin position="1563"/>
        <end position="1698"/>
    </location>
</feature>
<dbReference type="GO" id="GO:0006623">
    <property type="term" value="P:protein targeting to vacuole"/>
    <property type="evidence" value="ECO:0007669"/>
    <property type="project" value="InterPro"/>
</dbReference>
<evidence type="ECO:0008006" key="7">
    <source>
        <dbReference type="Google" id="ProtNLM"/>
    </source>
</evidence>
<dbReference type="OrthoDB" id="289913at2759"/>
<dbReference type="Pfam" id="PF12816">
    <property type="entry name" value="TPR_Vps8"/>
    <property type="match status" value="1"/>
</dbReference>
<accession>A0A9P6YLA4</accession>
<evidence type="ECO:0000313" key="6">
    <source>
        <dbReference type="Proteomes" id="UP000717996"/>
    </source>
</evidence>
<proteinExistence type="inferred from homology"/>